<evidence type="ECO:0000313" key="2">
    <source>
        <dbReference type="EMBL" id="KAF3608523.1"/>
    </source>
</evidence>
<evidence type="ECO:0000313" key="1">
    <source>
        <dbReference type="EMBL" id="KAF2547430.1"/>
    </source>
</evidence>
<organism evidence="1">
    <name type="scientific">Brassica cretica</name>
    <name type="common">Mustard</name>
    <dbReference type="NCBI Taxonomy" id="69181"/>
    <lineage>
        <taxon>Eukaryota</taxon>
        <taxon>Viridiplantae</taxon>
        <taxon>Streptophyta</taxon>
        <taxon>Embryophyta</taxon>
        <taxon>Tracheophyta</taxon>
        <taxon>Spermatophyta</taxon>
        <taxon>Magnoliopsida</taxon>
        <taxon>eudicotyledons</taxon>
        <taxon>Gunneridae</taxon>
        <taxon>Pentapetalae</taxon>
        <taxon>rosids</taxon>
        <taxon>malvids</taxon>
        <taxon>Brassicales</taxon>
        <taxon>Brassicaceae</taxon>
        <taxon>Brassiceae</taxon>
        <taxon>Brassica</taxon>
    </lineage>
</organism>
<name>A0A3N6RGN3_BRACR</name>
<dbReference type="OrthoDB" id="1723402at2759"/>
<comment type="caution">
    <text evidence="1">The sequence shown here is derived from an EMBL/GenBank/DDBJ whole genome shotgun (WGS) entry which is preliminary data.</text>
</comment>
<reference evidence="2" key="2">
    <citation type="submission" date="2019-12" db="EMBL/GenBank/DDBJ databases">
        <authorList>
            <person name="Studholme D.J."/>
            <person name="Sarris P."/>
        </authorList>
    </citation>
    <scope>NUCLEOTIDE SEQUENCE</scope>
    <source>
        <strain evidence="2">PFS-1207/04</strain>
        <tissue evidence="2">Leaf</tissue>
    </source>
</reference>
<dbReference type="EMBL" id="QGKV02000297">
    <property type="protein sequence ID" value="KAF3608523.1"/>
    <property type="molecule type" value="Genomic_DNA"/>
</dbReference>
<reference evidence="2 3" key="3">
    <citation type="journal article" date="2020" name="BMC Genomics">
        <title>Intraspecific diversification of the crop wild relative Brassica cretica Lam. using demographic model selection.</title>
        <authorList>
            <person name="Kioukis A."/>
            <person name="Michalopoulou V.A."/>
            <person name="Briers L."/>
            <person name="Pirintsos S."/>
            <person name="Studholme D.J."/>
            <person name="Pavlidis P."/>
            <person name="Sarris P.F."/>
        </authorList>
    </citation>
    <scope>NUCLEOTIDE SEQUENCE [LARGE SCALE GENOMIC DNA]</scope>
    <source>
        <strain evidence="3">cv. PFS-1207/04</strain>
        <strain evidence="2">PFS-1207/04</strain>
    </source>
</reference>
<dbReference type="EMBL" id="QGKY02001925">
    <property type="protein sequence ID" value="KAF2547430.1"/>
    <property type="molecule type" value="Genomic_DNA"/>
</dbReference>
<dbReference type="AlphaFoldDB" id="A0A3N6RGN3"/>
<reference evidence="1" key="1">
    <citation type="submission" date="2019-12" db="EMBL/GenBank/DDBJ databases">
        <title>Genome sequencing and annotation of Brassica cretica.</title>
        <authorList>
            <person name="Studholme D.J."/>
            <person name="Sarris P.F."/>
        </authorList>
    </citation>
    <scope>NUCLEOTIDE SEQUENCE</scope>
    <source>
        <strain evidence="1">PFS-102/07</strain>
        <tissue evidence="1">Leaf</tissue>
    </source>
</reference>
<accession>A0A3N6RGN3</accession>
<gene>
    <name evidence="2" type="ORF">DY000_02047233</name>
    <name evidence="1" type="ORF">F2Q70_00021152</name>
</gene>
<proteinExistence type="predicted"/>
<protein>
    <submittedName>
        <fullName evidence="1">Uncharacterized protein</fullName>
    </submittedName>
</protein>
<dbReference type="Proteomes" id="UP000266723">
    <property type="component" value="Unassembled WGS sequence"/>
</dbReference>
<keyword evidence="3" id="KW-1185">Reference proteome</keyword>
<sequence>MDDVENRYNVSKIVGEQCIGDDELRDLLAKKAAHIAQLHRRDLNDSFRSIE</sequence>
<evidence type="ECO:0000313" key="3">
    <source>
        <dbReference type="Proteomes" id="UP000266723"/>
    </source>
</evidence>